<comment type="caution">
    <text evidence="2">The sequence shown here is derived from an EMBL/GenBank/DDBJ whole genome shotgun (WGS) entry which is preliminary data.</text>
</comment>
<gene>
    <name evidence="2" type="ORF">N7452_006194</name>
</gene>
<feature type="domain" description="Calcineurin-like phosphoesterase" evidence="1">
    <location>
        <begin position="72"/>
        <end position="256"/>
    </location>
</feature>
<dbReference type="Pfam" id="PF00149">
    <property type="entry name" value="Metallophos"/>
    <property type="match status" value="1"/>
</dbReference>
<evidence type="ECO:0000313" key="2">
    <source>
        <dbReference type="EMBL" id="KAJ5339466.1"/>
    </source>
</evidence>
<dbReference type="InterPro" id="IPR004843">
    <property type="entry name" value="Calcineurin-like_PHP"/>
</dbReference>
<dbReference type="InterPro" id="IPR051693">
    <property type="entry name" value="UPF0046_metallophosphoest"/>
</dbReference>
<dbReference type="Gene3D" id="3.60.21.10">
    <property type="match status" value="1"/>
</dbReference>
<dbReference type="SUPFAM" id="SSF56300">
    <property type="entry name" value="Metallo-dependent phosphatases"/>
    <property type="match status" value="1"/>
</dbReference>
<dbReference type="PANTHER" id="PTHR12905:SF18">
    <property type="entry name" value="ESTER HYDROLASE, PUTATIVE (AFU_ORTHOLOGUE AFUA_4G03130)-RELATED"/>
    <property type="match status" value="1"/>
</dbReference>
<organism evidence="2 3">
    <name type="scientific">Penicillium brevicompactum</name>
    <dbReference type="NCBI Taxonomy" id="5074"/>
    <lineage>
        <taxon>Eukaryota</taxon>
        <taxon>Fungi</taxon>
        <taxon>Dikarya</taxon>
        <taxon>Ascomycota</taxon>
        <taxon>Pezizomycotina</taxon>
        <taxon>Eurotiomycetes</taxon>
        <taxon>Eurotiomycetidae</taxon>
        <taxon>Eurotiales</taxon>
        <taxon>Aspergillaceae</taxon>
        <taxon>Penicillium</taxon>
    </lineage>
</organism>
<name>A0A9W9QK56_PENBR</name>
<sequence>MNNHLLPFPYNQTKPSTWLGRNVQSLYHYLSGAEEPTPQQSATAISTQHTQGNLPPIHIVCISDTHNSTPPLPPGDILIHAGDLTAHGTLAEMQAQLQWLSSQPHSHKIVIAGNHDILLDESCDTKFLTRSGDGVAERKELDWNGIQYLQDEAVTLEIPIPGPGLPQMRRVKIYGSPSTPEFGQWAFQYPPIRDVWTGRIPDDTEILVVHGPPALYGDCDGEKKPSGEVKVKGDGYLLREIRRVKPKMVICGHIHGAFGIKPIKHDGSQDTMDGLRMHWDDYNPFRALGDTLWSKISAKDIDHQQETLIVNAAVAPGLGTSKTKNAITVDLC</sequence>
<dbReference type="PANTHER" id="PTHR12905">
    <property type="entry name" value="METALLOPHOSPHOESTERASE"/>
    <property type="match status" value="1"/>
</dbReference>
<proteinExistence type="predicted"/>
<dbReference type="AlphaFoldDB" id="A0A9W9QK56"/>
<dbReference type="CDD" id="cd07379">
    <property type="entry name" value="MPP_239FB"/>
    <property type="match status" value="1"/>
</dbReference>
<accession>A0A9W9QK56</accession>
<reference evidence="2" key="2">
    <citation type="journal article" date="2023" name="IMA Fungus">
        <title>Comparative genomic study of the Penicillium genus elucidates a diverse pangenome and 15 lateral gene transfer events.</title>
        <authorList>
            <person name="Petersen C."/>
            <person name="Sorensen T."/>
            <person name="Nielsen M.R."/>
            <person name="Sondergaard T.E."/>
            <person name="Sorensen J.L."/>
            <person name="Fitzpatrick D.A."/>
            <person name="Frisvad J.C."/>
            <person name="Nielsen K.L."/>
        </authorList>
    </citation>
    <scope>NUCLEOTIDE SEQUENCE</scope>
    <source>
        <strain evidence="2">IBT 35673</strain>
    </source>
</reference>
<dbReference type="InterPro" id="IPR029052">
    <property type="entry name" value="Metallo-depent_PP-like"/>
</dbReference>
<dbReference type="GO" id="GO:0016787">
    <property type="term" value="F:hydrolase activity"/>
    <property type="evidence" value="ECO:0007669"/>
    <property type="project" value="InterPro"/>
</dbReference>
<reference evidence="2" key="1">
    <citation type="submission" date="2022-12" db="EMBL/GenBank/DDBJ databases">
        <authorList>
            <person name="Petersen C."/>
        </authorList>
    </citation>
    <scope>NUCLEOTIDE SEQUENCE</scope>
    <source>
        <strain evidence="2">IBT 35673</strain>
    </source>
</reference>
<dbReference type="Proteomes" id="UP001147695">
    <property type="component" value="Unassembled WGS sequence"/>
</dbReference>
<protein>
    <recommendedName>
        <fullName evidence="1">Calcineurin-like phosphoesterase domain-containing protein</fullName>
    </recommendedName>
</protein>
<dbReference type="EMBL" id="JAPZBQ010000003">
    <property type="protein sequence ID" value="KAJ5339466.1"/>
    <property type="molecule type" value="Genomic_DNA"/>
</dbReference>
<evidence type="ECO:0000259" key="1">
    <source>
        <dbReference type="Pfam" id="PF00149"/>
    </source>
</evidence>
<evidence type="ECO:0000313" key="3">
    <source>
        <dbReference type="Proteomes" id="UP001147695"/>
    </source>
</evidence>